<evidence type="ECO:0000259" key="4">
    <source>
        <dbReference type="Pfam" id="PF02852"/>
    </source>
</evidence>
<dbReference type="InterPro" id="IPR023753">
    <property type="entry name" value="FAD/NAD-binding_dom"/>
</dbReference>
<evidence type="ECO:0000256" key="2">
    <source>
        <dbReference type="ARBA" id="ARBA00022630"/>
    </source>
</evidence>
<dbReference type="Gene3D" id="3.30.390.30">
    <property type="match status" value="1"/>
</dbReference>
<reference evidence="7" key="1">
    <citation type="journal article" date="2019" name="Int. J. Syst. Evol. Microbiol.">
        <title>The Global Catalogue of Microorganisms (GCM) 10K type strain sequencing project: providing services to taxonomists for standard genome sequencing and annotation.</title>
        <authorList>
            <consortium name="The Broad Institute Genomics Platform"/>
            <consortium name="The Broad Institute Genome Sequencing Center for Infectious Disease"/>
            <person name="Wu L."/>
            <person name="Ma J."/>
        </authorList>
    </citation>
    <scope>NUCLEOTIDE SEQUENCE [LARGE SCALE GENOMIC DNA]</scope>
    <source>
        <strain evidence="7">CCM 8979</strain>
    </source>
</reference>
<dbReference type="Proteomes" id="UP001597189">
    <property type="component" value="Unassembled WGS sequence"/>
</dbReference>
<dbReference type="GO" id="GO:0016491">
    <property type="term" value="F:oxidoreductase activity"/>
    <property type="evidence" value="ECO:0007669"/>
    <property type="project" value="UniProtKB-KW"/>
</dbReference>
<dbReference type="InterPro" id="IPR036188">
    <property type="entry name" value="FAD/NAD-bd_sf"/>
</dbReference>
<comment type="caution">
    <text evidence="6">The sequence shown here is derived from an EMBL/GenBank/DDBJ whole genome shotgun (WGS) entry which is preliminary data.</text>
</comment>
<protein>
    <submittedName>
        <fullName evidence="6">Dihydrolipoyl dehydrogenase family protein</fullName>
        <ecNumber evidence="6">1.-.-.-</ecNumber>
    </submittedName>
</protein>
<feature type="domain" description="FAD/NAD(P)-binding" evidence="5">
    <location>
        <begin position="4"/>
        <end position="313"/>
    </location>
</feature>
<accession>A0ABW4D4H3</accession>
<dbReference type="RefSeq" id="WP_203642862.1">
    <property type="nucleotide sequence ID" value="NZ_BOLN01000002.1"/>
</dbReference>
<dbReference type="InterPro" id="IPR016156">
    <property type="entry name" value="FAD/NAD-linked_Rdtase_dimer_sf"/>
</dbReference>
<dbReference type="Gene3D" id="3.50.50.60">
    <property type="entry name" value="FAD/NAD(P)-binding domain"/>
    <property type="match status" value="2"/>
</dbReference>
<dbReference type="Pfam" id="PF07992">
    <property type="entry name" value="Pyr_redox_2"/>
    <property type="match status" value="1"/>
</dbReference>
<keyword evidence="7" id="KW-1185">Reference proteome</keyword>
<evidence type="ECO:0000313" key="6">
    <source>
        <dbReference type="EMBL" id="MFD1454858.1"/>
    </source>
</evidence>
<dbReference type="PANTHER" id="PTHR43014:SF5">
    <property type="entry name" value="GLUTATHIONE REDUCTASE (NADPH)"/>
    <property type="match status" value="1"/>
</dbReference>
<evidence type="ECO:0000259" key="5">
    <source>
        <dbReference type="Pfam" id="PF07992"/>
    </source>
</evidence>
<gene>
    <name evidence="6" type="ORF">ACFQ44_04045</name>
</gene>
<dbReference type="InterPro" id="IPR004099">
    <property type="entry name" value="Pyr_nucl-diS_OxRdtase_dimer"/>
</dbReference>
<evidence type="ECO:0000256" key="1">
    <source>
        <dbReference type="ARBA" id="ARBA00001974"/>
    </source>
</evidence>
<keyword evidence="2" id="KW-0285">Flavoprotein</keyword>
<name>A0ABW4D4H3_9LACO</name>
<comment type="cofactor">
    <cofactor evidence="1">
        <name>FAD</name>
        <dbReference type="ChEBI" id="CHEBI:57692"/>
    </cofactor>
</comment>
<dbReference type="SUPFAM" id="SSF55424">
    <property type="entry name" value="FAD/NAD-linked reductases, dimerisation (C-terminal) domain"/>
    <property type="match status" value="1"/>
</dbReference>
<dbReference type="SUPFAM" id="SSF51905">
    <property type="entry name" value="FAD/NAD(P)-binding domain"/>
    <property type="match status" value="1"/>
</dbReference>
<dbReference type="PANTHER" id="PTHR43014">
    <property type="entry name" value="MERCURIC REDUCTASE"/>
    <property type="match status" value="1"/>
</dbReference>
<dbReference type="PRINTS" id="PR00411">
    <property type="entry name" value="PNDRDTASEI"/>
</dbReference>
<organism evidence="6 7">
    <name type="scientific">Levilactobacillus lanxiensis</name>
    <dbReference type="NCBI Taxonomy" id="2799568"/>
    <lineage>
        <taxon>Bacteria</taxon>
        <taxon>Bacillati</taxon>
        <taxon>Bacillota</taxon>
        <taxon>Bacilli</taxon>
        <taxon>Lactobacillales</taxon>
        <taxon>Lactobacillaceae</taxon>
        <taxon>Levilactobacillus</taxon>
    </lineage>
</organism>
<proteinExistence type="predicted"/>
<dbReference type="Pfam" id="PF02852">
    <property type="entry name" value="Pyr_redox_dim"/>
    <property type="match status" value="1"/>
</dbReference>
<dbReference type="PRINTS" id="PR00368">
    <property type="entry name" value="FADPNR"/>
</dbReference>
<dbReference type="EMBL" id="JBHTOD010000002">
    <property type="protein sequence ID" value="MFD1454858.1"/>
    <property type="molecule type" value="Genomic_DNA"/>
</dbReference>
<keyword evidence="6" id="KW-0560">Oxidoreductase</keyword>
<feature type="domain" description="Pyridine nucleotide-disulphide oxidoreductase dimerisation" evidence="4">
    <location>
        <begin position="334"/>
        <end position="437"/>
    </location>
</feature>
<dbReference type="EC" id="1.-.-.-" evidence="6"/>
<evidence type="ECO:0000256" key="3">
    <source>
        <dbReference type="ARBA" id="ARBA00022827"/>
    </source>
</evidence>
<keyword evidence="3" id="KW-0274">FAD</keyword>
<evidence type="ECO:0000313" key="7">
    <source>
        <dbReference type="Proteomes" id="UP001597189"/>
    </source>
</evidence>
<sequence>MSQYDVAFIGSGHANWHAAVTLKQAGKSVVIIEKDLVAGTCANYGCDAKILLDGPSELIAKLHQYANVGVQSTMNVNWDQFMAYKHQVIDPLPDQMTALFTKLGIDVINGRGILMGNHLIQVGKEIIKADNIVIGTGQKPKRLAIVGNEFLHDSREFLSLPKLPSHLTFIGAGIISLEFASLVLALGSQVTIIEHGDRAARGFNAAHVDKLVAHLEEAGATCYFNESALSVDVTTDGYRVTTASGKSIDTQYVIDATGREANITRLGLENAGIYSSARGIEVDDHLRANGDNIYASGDVLDKDEPKLTPTAIFESNYIAGQILGNSDPIAYPAIPSVLFTLPRLAQIGVTTEDVAVDPDSYHVQTIPYGKLFAFAYQNETDAELTAVFNNANQLVGASVYGMDAPDIVNVLALIIDQRLSALDLSKMIFAFPTATQGIIDALLPAMMPAPVATV</sequence>